<keyword evidence="1" id="KW-1133">Transmembrane helix</keyword>
<proteinExistence type="predicted"/>
<dbReference type="Proteomes" id="UP000290289">
    <property type="component" value="Chromosome 11"/>
</dbReference>
<dbReference type="EMBL" id="RDQH01000337">
    <property type="protein sequence ID" value="RXH82996.1"/>
    <property type="molecule type" value="Genomic_DNA"/>
</dbReference>
<sequence length="119" mass="13309">MPSPASKLLATTLRTGSPSTSLMVACSNELLCHVFCKNGNSSTELYIVAHNSSCLMLLLIIITINFSRLEITRDFSGNLKIPSWNHGLWPKPLHHIIYSKRQDSDSKVRNRTQIQASQN</sequence>
<comment type="caution">
    <text evidence="2">The sequence shown here is derived from an EMBL/GenBank/DDBJ whole genome shotgun (WGS) entry which is preliminary data.</text>
</comment>
<organism evidence="2 3">
    <name type="scientific">Malus domestica</name>
    <name type="common">Apple</name>
    <name type="synonym">Pyrus malus</name>
    <dbReference type="NCBI Taxonomy" id="3750"/>
    <lineage>
        <taxon>Eukaryota</taxon>
        <taxon>Viridiplantae</taxon>
        <taxon>Streptophyta</taxon>
        <taxon>Embryophyta</taxon>
        <taxon>Tracheophyta</taxon>
        <taxon>Spermatophyta</taxon>
        <taxon>Magnoliopsida</taxon>
        <taxon>eudicotyledons</taxon>
        <taxon>Gunneridae</taxon>
        <taxon>Pentapetalae</taxon>
        <taxon>rosids</taxon>
        <taxon>fabids</taxon>
        <taxon>Rosales</taxon>
        <taxon>Rosaceae</taxon>
        <taxon>Amygdaloideae</taxon>
        <taxon>Maleae</taxon>
        <taxon>Malus</taxon>
    </lineage>
</organism>
<keyword evidence="1" id="KW-0812">Transmembrane</keyword>
<reference evidence="2 3" key="1">
    <citation type="submission" date="2018-10" db="EMBL/GenBank/DDBJ databases">
        <title>A high-quality apple genome assembly.</title>
        <authorList>
            <person name="Hu J."/>
        </authorList>
    </citation>
    <scope>NUCLEOTIDE SEQUENCE [LARGE SCALE GENOMIC DNA]</scope>
    <source>
        <strain evidence="3">cv. HFTH1</strain>
        <tissue evidence="2">Young leaf</tissue>
    </source>
</reference>
<gene>
    <name evidence="2" type="ORF">DVH24_003494</name>
</gene>
<keyword evidence="1" id="KW-0472">Membrane</keyword>
<feature type="transmembrane region" description="Helical" evidence="1">
    <location>
        <begin position="45"/>
        <end position="66"/>
    </location>
</feature>
<accession>A0A498IHZ9</accession>
<dbReference type="PROSITE" id="PS51257">
    <property type="entry name" value="PROKAR_LIPOPROTEIN"/>
    <property type="match status" value="1"/>
</dbReference>
<protein>
    <submittedName>
        <fullName evidence="2">Uncharacterized protein</fullName>
    </submittedName>
</protein>
<evidence type="ECO:0000313" key="2">
    <source>
        <dbReference type="EMBL" id="RXH82996.1"/>
    </source>
</evidence>
<dbReference type="AlphaFoldDB" id="A0A498IHZ9"/>
<keyword evidence="3" id="KW-1185">Reference proteome</keyword>
<evidence type="ECO:0000256" key="1">
    <source>
        <dbReference type="SAM" id="Phobius"/>
    </source>
</evidence>
<name>A0A498IHZ9_MALDO</name>
<evidence type="ECO:0000313" key="3">
    <source>
        <dbReference type="Proteomes" id="UP000290289"/>
    </source>
</evidence>